<dbReference type="KEGG" id="daa:AKL17_2780"/>
<proteinExistence type="predicted"/>
<accession>A0A159Z6B5</accession>
<evidence type="ECO:0000313" key="2">
    <source>
        <dbReference type="Proteomes" id="UP000076128"/>
    </source>
</evidence>
<dbReference type="EMBL" id="CP012661">
    <property type="protein sequence ID" value="AMY70018.1"/>
    <property type="molecule type" value="Genomic_DNA"/>
</dbReference>
<name>A0A159Z6B5_9RHOB</name>
<dbReference type="Proteomes" id="UP000076128">
    <property type="component" value="Chromosome"/>
</dbReference>
<dbReference type="RefSeq" id="WP_066814099.1">
    <property type="nucleotide sequence ID" value="NZ_CP012661.1"/>
</dbReference>
<evidence type="ECO:0000313" key="1">
    <source>
        <dbReference type="EMBL" id="AMY70018.1"/>
    </source>
</evidence>
<keyword evidence="2" id="KW-1185">Reference proteome</keyword>
<dbReference type="STRING" id="1335048.AKL17_2780"/>
<dbReference type="AlphaFoldDB" id="A0A159Z6B5"/>
<sequence length="85" mass="8699">MIPPALAAAASACVRSGGRYGPRGSGSRSYACFTTPRDAGKSCSKASDCSSACLARSLSCAPLQPLFGCHEVLTDRGARVTQCLD</sequence>
<reference evidence="1 2" key="1">
    <citation type="submission" date="2015-09" db="EMBL/GenBank/DDBJ databases">
        <title>Complete genome sequence of Defluviimonas alba cai42t isolated from an oilfield in Xinjiang.</title>
        <authorList>
            <person name="Geng S."/>
            <person name="Pan X."/>
            <person name="Wu X."/>
        </authorList>
    </citation>
    <scope>NUCLEOTIDE SEQUENCE [LARGE SCALE GENOMIC DNA]</scope>
    <source>
        <strain evidence="2">cai42</strain>
    </source>
</reference>
<organism evidence="1 2">
    <name type="scientific">Frigidibacter mobilis</name>
    <dbReference type="NCBI Taxonomy" id="1335048"/>
    <lineage>
        <taxon>Bacteria</taxon>
        <taxon>Pseudomonadati</taxon>
        <taxon>Pseudomonadota</taxon>
        <taxon>Alphaproteobacteria</taxon>
        <taxon>Rhodobacterales</taxon>
        <taxon>Paracoccaceae</taxon>
        <taxon>Frigidibacter</taxon>
    </lineage>
</organism>
<gene>
    <name evidence="1" type="ORF">AKL17_2780</name>
</gene>
<protein>
    <submittedName>
        <fullName evidence="1">Uncharacterized protein</fullName>
    </submittedName>
</protein>